<dbReference type="PROSITE" id="PS50175">
    <property type="entry name" value="ASP_PROT_RETROV"/>
    <property type="match status" value="1"/>
</dbReference>
<organism evidence="12">
    <name type="scientific">Phallusia mammillata</name>
    <dbReference type="NCBI Taxonomy" id="59560"/>
    <lineage>
        <taxon>Eukaryota</taxon>
        <taxon>Metazoa</taxon>
        <taxon>Chordata</taxon>
        <taxon>Tunicata</taxon>
        <taxon>Ascidiacea</taxon>
        <taxon>Phlebobranchia</taxon>
        <taxon>Ascidiidae</taxon>
        <taxon>Phallusia</taxon>
    </lineage>
</organism>
<keyword evidence="4" id="KW-0378">Hydrolase</keyword>
<evidence type="ECO:0000256" key="7">
    <source>
        <dbReference type="PIRSR" id="PIRSR600175-1"/>
    </source>
</evidence>
<evidence type="ECO:0000313" key="12">
    <source>
        <dbReference type="EMBL" id="CAB3266318.1"/>
    </source>
</evidence>
<dbReference type="InterPro" id="IPR001995">
    <property type="entry name" value="Peptidase_A2_cat"/>
</dbReference>
<dbReference type="AlphaFoldDB" id="A0A6F9DTG7"/>
<feature type="binding site" evidence="7">
    <location>
        <position position="42"/>
    </location>
    <ligand>
        <name>Na(+)</name>
        <dbReference type="ChEBI" id="CHEBI:29101"/>
        <label>1</label>
    </ligand>
</feature>
<comment type="subcellular location">
    <subcellularLocation>
        <location evidence="1">Membrane</location>
        <topology evidence="1">Multi-pass membrane protein</topology>
    </subcellularLocation>
</comment>
<keyword evidence="5 10" id="KW-1133">Transmembrane helix</keyword>
<reference evidence="12" key="1">
    <citation type="submission" date="2020-04" db="EMBL/GenBank/DDBJ databases">
        <authorList>
            <person name="Neveu A P."/>
        </authorList>
    </citation>
    <scope>NUCLEOTIDE SEQUENCE</scope>
    <source>
        <tissue evidence="12">Whole embryo</tissue>
    </source>
</reference>
<evidence type="ECO:0000256" key="2">
    <source>
        <dbReference type="ARBA" id="ARBA00022448"/>
    </source>
</evidence>
<feature type="transmembrane region" description="Helical" evidence="10">
    <location>
        <begin position="108"/>
        <end position="136"/>
    </location>
</feature>
<feature type="transmembrane region" description="Helical" evidence="10">
    <location>
        <begin position="321"/>
        <end position="343"/>
    </location>
</feature>
<evidence type="ECO:0000256" key="3">
    <source>
        <dbReference type="ARBA" id="ARBA00022692"/>
    </source>
</evidence>
<dbReference type="Gene3D" id="2.40.70.10">
    <property type="entry name" value="Acid Proteases"/>
    <property type="match status" value="1"/>
</dbReference>
<keyword evidence="6 10" id="KW-0472">Membrane</keyword>
<dbReference type="GO" id="GO:0015293">
    <property type="term" value="F:symporter activity"/>
    <property type="evidence" value="ECO:0007669"/>
    <property type="project" value="UniProtKB-KW"/>
</dbReference>
<feature type="transmembrane region" description="Helical" evidence="10">
    <location>
        <begin position="484"/>
        <end position="503"/>
    </location>
</feature>
<dbReference type="SUPFAM" id="SSF50630">
    <property type="entry name" value="Acid proteases"/>
    <property type="match status" value="1"/>
</dbReference>
<evidence type="ECO:0000256" key="4">
    <source>
        <dbReference type="ARBA" id="ARBA00022801"/>
    </source>
</evidence>
<feature type="domain" description="Peptidase A2" evidence="11">
    <location>
        <begin position="625"/>
        <end position="697"/>
    </location>
</feature>
<feature type="compositionally biased region" description="Acidic residues" evidence="9">
    <location>
        <begin position="1"/>
        <end position="16"/>
    </location>
</feature>
<dbReference type="Pfam" id="PF00209">
    <property type="entry name" value="SNF"/>
    <property type="match status" value="1"/>
</dbReference>
<feature type="transmembrane region" description="Helical" evidence="10">
    <location>
        <begin position="286"/>
        <end position="309"/>
    </location>
</feature>
<keyword evidence="3 8" id="KW-0812">Transmembrane</keyword>
<evidence type="ECO:0000256" key="5">
    <source>
        <dbReference type="ARBA" id="ARBA00022989"/>
    </source>
</evidence>
<feature type="transmembrane region" description="Helical" evidence="10">
    <location>
        <begin position="66"/>
        <end position="87"/>
    </location>
</feature>
<feature type="transmembrane region" description="Helical" evidence="10">
    <location>
        <begin position="396"/>
        <end position="419"/>
    </location>
</feature>
<dbReference type="SUPFAM" id="SSF161070">
    <property type="entry name" value="SNF-like"/>
    <property type="match status" value="3"/>
</dbReference>
<feature type="transmembrane region" description="Helical" evidence="10">
    <location>
        <begin position="36"/>
        <end position="54"/>
    </location>
</feature>
<evidence type="ECO:0000256" key="1">
    <source>
        <dbReference type="ARBA" id="ARBA00004141"/>
    </source>
</evidence>
<evidence type="ECO:0000256" key="6">
    <source>
        <dbReference type="ARBA" id="ARBA00023136"/>
    </source>
</evidence>
<feature type="transmembrane region" description="Helical" evidence="10">
    <location>
        <begin position="222"/>
        <end position="239"/>
    </location>
</feature>
<feature type="transmembrane region" description="Helical" evidence="10">
    <location>
        <begin position="439"/>
        <end position="457"/>
    </location>
</feature>
<dbReference type="InterPro" id="IPR037272">
    <property type="entry name" value="SNS_sf"/>
</dbReference>
<dbReference type="EMBL" id="LR790456">
    <property type="protein sequence ID" value="CAB3266318.1"/>
    <property type="molecule type" value="mRNA"/>
</dbReference>
<feature type="binding site" evidence="7">
    <location>
        <position position="402"/>
    </location>
    <ligand>
        <name>Na(+)</name>
        <dbReference type="ChEBI" id="CHEBI:29101"/>
        <label>1</label>
    </ligand>
</feature>
<dbReference type="GO" id="GO:0046872">
    <property type="term" value="F:metal ion binding"/>
    <property type="evidence" value="ECO:0007669"/>
    <property type="project" value="UniProtKB-KW"/>
</dbReference>
<dbReference type="PANTHER" id="PTHR11616">
    <property type="entry name" value="SODIUM/CHLORIDE DEPENDENT TRANSPORTER"/>
    <property type="match status" value="1"/>
</dbReference>
<protein>
    <recommendedName>
        <fullName evidence="8">Transporter</fullName>
    </recommendedName>
</protein>
<evidence type="ECO:0000256" key="10">
    <source>
        <dbReference type="SAM" id="Phobius"/>
    </source>
</evidence>
<dbReference type="InterPro" id="IPR021109">
    <property type="entry name" value="Peptidase_aspartic_dom_sf"/>
</dbReference>
<evidence type="ECO:0000256" key="9">
    <source>
        <dbReference type="SAM" id="MobiDB-lite"/>
    </source>
</evidence>
<evidence type="ECO:0000259" key="11">
    <source>
        <dbReference type="PROSITE" id="PS50175"/>
    </source>
</evidence>
<dbReference type="PRINTS" id="PR00176">
    <property type="entry name" value="NANEUSMPORT"/>
</dbReference>
<proteinExistence type="evidence at transcript level"/>
<name>A0A6F9DTG7_9ASCI</name>
<gene>
    <name evidence="12" type="primary">Slc6a18</name>
</gene>
<feature type="binding site" evidence="7">
    <location>
        <position position="44"/>
    </location>
    <ligand>
        <name>Na(+)</name>
        <dbReference type="ChEBI" id="CHEBI:29101"/>
        <label>2</label>
    </ligand>
</feature>
<feature type="binding site" evidence="7">
    <location>
        <position position="370"/>
    </location>
    <ligand>
        <name>Na(+)</name>
        <dbReference type="ChEBI" id="CHEBI:29101"/>
        <label>1</label>
    </ligand>
</feature>
<feature type="binding site" evidence="7">
    <location>
        <position position="45"/>
    </location>
    <ligand>
        <name>Na(+)</name>
        <dbReference type="ChEBI" id="CHEBI:29101"/>
        <label>1</label>
    </ligand>
</feature>
<feature type="transmembrane region" description="Helical" evidence="10">
    <location>
        <begin position="548"/>
        <end position="574"/>
    </location>
</feature>
<keyword evidence="7" id="KW-0479">Metal-binding</keyword>
<feature type="binding site" evidence="7">
    <location>
        <position position="49"/>
    </location>
    <ligand>
        <name>Na(+)</name>
        <dbReference type="ChEBI" id="CHEBI:29101"/>
        <label>2</label>
    </ligand>
</feature>
<comment type="similarity">
    <text evidence="8">Belongs to the sodium:neurotransmitter symporter (SNF) (TC 2.A.22) family.</text>
</comment>
<dbReference type="GO" id="GO:0006508">
    <property type="term" value="P:proteolysis"/>
    <property type="evidence" value="ECO:0007669"/>
    <property type="project" value="InterPro"/>
</dbReference>
<feature type="transmembrane region" description="Helical" evidence="10">
    <location>
        <begin position="363"/>
        <end position="384"/>
    </location>
</feature>
<dbReference type="PROSITE" id="PS00141">
    <property type="entry name" value="ASP_PROTEASE"/>
    <property type="match status" value="1"/>
</dbReference>
<evidence type="ECO:0000256" key="8">
    <source>
        <dbReference type="RuleBase" id="RU003732"/>
    </source>
</evidence>
<accession>A0A6F9DTG7</accession>
<dbReference type="PROSITE" id="PS00610">
    <property type="entry name" value="NA_NEUROTRAN_SYMP_1"/>
    <property type="match status" value="1"/>
</dbReference>
<keyword evidence="8" id="KW-0769">Symport</keyword>
<dbReference type="InterPro" id="IPR001969">
    <property type="entry name" value="Aspartic_peptidase_AS"/>
</dbReference>
<dbReference type="GO" id="GO:0035725">
    <property type="term" value="P:sodium ion transmembrane transport"/>
    <property type="evidence" value="ECO:0007669"/>
    <property type="project" value="TreeGrafter"/>
</dbReference>
<keyword evidence="7" id="KW-0915">Sodium</keyword>
<feature type="transmembrane region" description="Helical" evidence="10">
    <location>
        <begin position="195"/>
        <end position="213"/>
    </location>
</feature>
<dbReference type="PROSITE" id="PS50267">
    <property type="entry name" value="NA_NEUROTRAN_SYMP_3"/>
    <property type="match status" value="1"/>
</dbReference>
<dbReference type="GO" id="GO:0004190">
    <property type="term" value="F:aspartic-type endopeptidase activity"/>
    <property type="evidence" value="ECO:0007669"/>
    <property type="project" value="InterPro"/>
</dbReference>
<dbReference type="PANTHER" id="PTHR11616:SF182">
    <property type="entry name" value="TRANSPORTER"/>
    <property type="match status" value="1"/>
</dbReference>
<dbReference type="InterPro" id="IPR000175">
    <property type="entry name" value="Na/ntran_symport"/>
</dbReference>
<dbReference type="GO" id="GO:0005886">
    <property type="term" value="C:plasma membrane"/>
    <property type="evidence" value="ECO:0007669"/>
    <property type="project" value="TreeGrafter"/>
</dbReference>
<keyword evidence="2 8" id="KW-0813">Transport</keyword>
<feature type="transmembrane region" description="Helical" evidence="10">
    <location>
        <begin position="509"/>
        <end position="527"/>
    </location>
</feature>
<dbReference type="GO" id="GO:0006865">
    <property type="term" value="P:amino acid transport"/>
    <property type="evidence" value="ECO:0007669"/>
    <property type="project" value="TreeGrafter"/>
</dbReference>
<feature type="region of interest" description="Disordered" evidence="9">
    <location>
        <begin position="1"/>
        <end position="21"/>
    </location>
</feature>
<sequence length="713" mass="79185">MEDPIGTDSKDAEDDSNSSSEEIAVKRTGWDNKVQYILAQIGFAVGLGNVWRFPYLCQKNGGGAFFIPYFTMLVLEGVPLFCLELAIGQRLKRGSVGVWNHIQPLLGGVGIASMIVCFLIASYYNMIIAWGLFYFFNSFQSPLPKSDCPTETICNFSNETVPLGECANTSSTLYFWCRKAINVSPSIEVAGGVEWRMTLCLLVAWLIVFVGMFKGIKSSGKVIYFSATFPYFVLLIYFFRGITLHGAVNGLAYIFTPDISGLADPNVWRDAATQIFFSLGQETGGVVWPMMVCLLFAWFIVIVGMFKGIKTSGKVMYIKAFPYVVLLIFFFRGFTLDGAVKGLDYMFTPGISRLVDPNAWRDAAPKIFFSLGLGFGGVIAYSSYNDVKNNCRKDALTVSVINCLCSLFASIVIFCVLAFKAHHRSQICKDANIDIIHNFFITLCLLFAWLIVFVGIFKGIKLSRKDWIALSNNTLENCDLKEKLSKAVCGSCLFFFAFTAMIHMPGGPFWSVMFFSVLIKLQLGSMFGTLKGIVTHLRDLGLKIRKELIVIILVVLSVAIGQMITLESGIYALASPQTMSDSKSLLFYPRRFGTDVRKCRYVYAVAEQGVEAGNLLYVLDRSAGRNFLVDTGAEVSVIPPTGLERRTNPPGTPLVLANGTHIPTYGSRLVTMHLPFGNFQWRFVLADVSRPLLGADFLRSHSLLVDLRNQRLI</sequence>